<gene>
    <name evidence="2" type="ORF">Dbus_chrXg733</name>
</gene>
<dbReference type="AlphaFoldDB" id="A0A0M4ERS0"/>
<accession>A0A0M4ERS0</accession>
<dbReference type="EMBL" id="CP012528">
    <property type="protein sequence ID" value="ALC48877.1"/>
    <property type="molecule type" value="Genomic_DNA"/>
</dbReference>
<sequence length="56" mass="6075">MQALKLVVCLVVMWASVVFGAGCEFEGKQLKVGEWMQPKDKCLKLECKADGVAAMG</sequence>
<dbReference type="PROSITE" id="PS51257">
    <property type="entry name" value="PROKAR_LIPOPROTEIN"/>
    <property type="match status" value="1"/>
</dbReference>
<reference evidence="2 3" key="1">
    <citation type="submission" date="2015-08" db="EMBL/GenBank/DDBJ databases">
        <title>Ancestral chromatin configuration constrains chromatin evolution on differentiating sex chromosomes in Drosophila.</title>
        <authorList>
            <person name="Zhou Q."/>
            <person name="Bachtrog D."/>
        </authorList>
    </citation>
    <scope>NUCLEOTIDE SEQUENCE [LARGE SCALE GENOMIC DNA]</scope>
    <source>
        <tissue evidence="2">Whole larvae</tissue>
    </source>
</reference>
<feature type="chain" id="PRO_5005793606" evidence="1">
    <location>
        <begin position="21"/>
        <end position="56"/>
    </location>
</feature>
<evidence type="ECO:0000313" key="2">
    <source>
        <dbReference type="EMBL" id="ALC48877.1"/>
    </source>
</evidence>
<evidence type="ECO:0000256" key="1">
    <source>
        <dbReference type="SAM" id="SignalP"/>
    </source>
</evidence>
<protein>
    <submittedName>
        <fullName evidence="2">Maker306</fullName>
    </submittedName>
</protein>
<feature type="signal peptide" evidence="1">
    <location>
        <begin position="1"/>
        <end position="20"/>
    </location>
</feature>
<proteinExistence type="predicted"/>
<name>A0A0M4ERS0_DROBS</name>
<keyword evidence="1" id="KW-0732">Signal</keyword>
<organism evidence="2 3">
    <name type="scientific">Drosophila busckii</name>
    <name type="common">Fruit fly</name>
    <dbReference type="NCBI Taxonomy" id="30019"/>
    <lineage>
        <taxon>Eukaryota</taxon>
        <taxon>Metazoa</taxon>
        <taxon>Ecdysozoa</taxon>
        <taxon>Arthropoda</taxon>
        <taxon>Hexapoda</taxon>
        <taxon>Insecta</taxon>
        <taxon>Pterygota</taxon>
        <taxon>Neoptera</taxon>
        <taxon>Endopterygota</taxon>
        <taxon>Diptera</taxon>
        <taxon>Brachycera</taxon>
        <taxon>Muscomorpha</taxon>
        <taxon>Ephydroidea</taxon>
        <taxon>Drosophilidae</taxon>
        <taxon>Drosophila</taxon>
    </lineage>
</organism>
<dbReference type="Proteomes" id="UP000494163">
    <property type="component" value="Chromosome X"/>
</dbReference>
<evidence type="ECO:0000313" key="3">
    <source>
        <dbReference type="Proteomes" id="UP000494163"/>
    </source>
</evidence>
<feature type="non-terminal residue" evidence="2">
    <location>
        <position position="56"/>
    </location>
</feature>
<dbReference type="OrthoDB" id="6761907at2759"/>
<keyword evidence="3" id="KW-1185">Reference proteome</keyword>